<organism evidence="2 3">
    <name type="scientific">Haliangium ochraceum (strain DSM 14365 / JCM 11303 / SMP-2)</name>
    <dbReference type="NCBI Taxonomy" id="502025"/>
    <lineage>
        <taxon>Bacteria</taxon>
        <taxon>Pseudomonadati</taxon>
        <taxon>Myxococcota</taxon>
        <taxon>Polyangia</taxon>
        <taxon>Haliangiales</taxon>
        <taxon>Kofleriaceae</taxon>
        <taxon>Haliangium</taxon>
    </lineage>
</organism>
<reference evidence="2 3" key="1">
    <citation type="journal article" date="2010" name="Stand. Genomic Sci.">
        <title>Complete genome sequence of Haliangium ochraceum type strain (SMP-2).</title>
        <authorList>
            <consortium name="US DOE Joint Genome Institute (JGI-PGF)"/>
            <person name="Ivanova N."/>
            <person name="Daum C."/>
            <person name="Lang E."/>
            <person name="Abt B."/>
            <person name="Kopitz M."/>
            <person name="Saunders E."/>
            <person name="Lapidus A."/>
            <person name="Lucas S."/>
            <person name="Glavina Del Rio T."/>
            <person name="Nolan M."/>
            <person name="Tice H."/>
            <person name="Copeland A."/>
            <person name="Cheng J.F."/>
            <person name="Chen F."/>
            <person name="Bruce D."/>
            <person name="Goodwin L."/>
            <person name="Pitluck S."/>
            <person name="Mavromatis K."/>
            <person name="Pati A."/>
            <person name="Mikhailova N."/>
            <person name="Chen A."/>
            <person name="Palaniappan K."/>
            <person name="Land M."/>
            <person name="Hauser L."/>
            <person name="Chang Y.J."/>
            <person name="Jeffries C.D."/>
            <person name="Detter J.C."/>
            <person name="Brettin T."/>
            <person name="Rohde M."/>
            <person name="Goker M."/>
            <person name="Bristow J."/>
            <person name="Markowitz V."/>
            <person name="Eisen J.A."/>
            <person name="Hugenholtz P."/>
            <person name="Kyrpides N.C."/>
            <person name="Klenk H.P."/>
        </authorList>
    </citation>
    <scope>NUCLEOTIDE SEQUENCE [LARGE SCALE GENOMIC DNA]</scope>
    <source>
        <strain evidence="3">DSM 14365 / CIP 107738 / JCM 11303 / AJ 13395 / SMP-2</strain>
    </source>
</reference>
<dbReference type="AlphaFoldDB" id="D0LI45"/>
<sequence>MTIDLDAISPAARAAQIKLGQSFSSRDTLSQANHTLTASAVHGPTLAAFGFTAGDIEQLAQARDMLIQASVEREVSRGHRKMSGHALGDALRRAREARLHARAILDNVRDVLEEMGAEAAQRSVEAALAQSLHALDSAAEMAAQLDLMHQCLTGAGVAEPASSRGGGEAAAALEQASAALRAADQGHLRRRGTPAETQRIDQLDGIVVRLVRRARRAAQAASRAQGDPALVRAFHLDLLYGRRRGGGADLPGDAAGDAAGAAAGGAMAVQGQLPEPDAPAAGEGAEAG</sequence>
<proteinExistence type="predicted"/>
<evidence type="ECO:0000313" key="2">
    <source>
        <dbReference type="EMBL" id="ACY16424.1"/>
    </source>
</evidence>
<dbReference type="RefSeq" id="WP_012829023.1">
    <property type="nucleotide sequence ID" value="NC_013440.1"/>
</dbReference>
<gene>
    <name evidence="2" type="ordered locus">Hoch_3925</name>
</gene>
<dbReference type="eggNOG" id="ENOG50316M6">
    <property type="taxonomic scope" value="Bacteria"/>
</dbReference>
<dbReference type="HOGENOM" id="CLU_965651_0_0_7"/>
<evidence type="ECO:0000256" key="1">
    <source>
        <dbReference type="SAM" id="MobiDB-lite"/>
    </source>
</evidence>
<dbReference type="OrthoDB" id="5504595at2"/>
<feature type="compositionally biased region" description="Low complexity" evidence="1">
    <location>
        <begin position="274"/>
        <end position="288"/>
    </location>
</feature>
<dbReference type="EMBL" id="CP001804">
    <property type="protein sequence ID" value="ACY16424.1"/>
    <property type="molecule type" value="Genomic_DNA"/>
</dbReference>
<dbReference type="KEGG" id="hoh:Hoch_3925"/>
<protein>
    <submittedName>
        <fullName evidence="2">Uncharacterized protein</fullName>
    </submittedName>
</protein>
<dbReference type="Proteomes" id="UP000001880">
    <property type="component" value="Chromosome"/>
</dbReference>
<keyword evidence="3" id="KW-1185">Reference proteome</keyword>
<feature type="compositionally biased region" description="Low complexity" evidence="1">
    <location>
        <begin position="257"/>
        <end position="266"/>
    </location>
</feature>
<name>D0LI45_HALO1</name>
<evidence type="ECO:0000313" key="3">
    <source>
        <dbReference type="Proteomes" id="UP000001880"/>
    </source>
</evidence>
<accession>D0LI45</accession>
<feature type="region of interest" description="Disordered" evidence="1">
    <location>
        <begin position="257"/>
        <end position="288"/>
    </location>
</feature>